<keyword evidence="3" id="KW-1185">Reference proteome</keyword>
<keyword evidence="1" id="KW-1133">Transmembrane helix</keyword>
<keyword evidence="1" id="KW-0812">Transmembrane</keyword>
<dbReference type="GeneID" id="18873322"/>
<organism evidence="3">
    <name type="scientific">Spathaspora passalidarum (strain NRRL Y-27907 / 11-Y1)</name>
    <dbReference type="NCBI Taxonomy" id="619300"/>
    <lineage>
        <taxon>Eukaryota</taxon>
        <taxon>Fungi</taxon>
        <taxon>Dikarya</taxon>
        <taxon>Ascomycota</taxon>
        <taxon>Saccharomycotina</taxon>
        <taxon>Pichiomycetes</taxon>
        <taxon>Debaryomycetaceae</taxon>
        <taxon>Spathaspora</taxon>
    </lineage>
</organism>
<dbReference type="STRING" id="619300.G3AKQ1"/>
<sequence>MSEMPDPLSSEANWTLRVEGRYLSDTKGEITLKFSELLSGISIDLVANDDYPMTNQSSHVVEWRDGDGSTFDGIDIKRNGVFNIDAKIAILVKPPHTAKLQLSDAMCQFVGKTECTQQELMYLIWQYALYKNLFKKTEAYTNVAAVETGSLRQPTVAGQQDDGEDDLTLVVCDDILMELLHVKSFKFIDLYRLIQPHFKPRTPIIIDYVINTSKSTTLGDCIIDIPIELPHASTSTQREILDMNKSTFESLARADATIQQLNHRISLGIIALNNASMRQQFYRELSDDPVKFVEQWLESQSVTLKALKSDEGYDEEVVRRAQYFHDNEELIKEKIDLLLGILFYVFLFIFFADVFVIVVITCVVILVVFHYLVLIFFVCWCNTVIDDFSSTSHIGGDLGHILLFFKQGQQQG</sequence>
<feature type="transmembrane region" description="Helical" evidence="1">
    <location>
        <begin position="358"/>
        <end position="380"/>
    </location>
</feature>
<dbReference type="EMBL" id="GL996501">
    <property type="protein sequence ID" value="EGW32955.1"/>
    <property type="molecule type" value="Genomic_DNA"/>
</dbReference>
<dbReference type="RefSeq" id="XP_007374470.1">
    <property type="nucleotide sequence ID" value="XM_007374408.1"/>
</dbReference>
<dbReference type="OrthoDB" id="10263741at2759"/>
<keyword evidence="1" id="KW-0472">Membrane</keyword>
<reference evidence="2 3" key="1">
    <citation type="journal article" date="2011" name="Proc. Natl. Acad. Sci. U.S.A.">
        <title>Comparative genomics of xylose-fermenting fungi for enhanced biofuel production.</title>
        <authorList>
            <person name="Wohlbach D.J."/>
            <person name="Kuo A."/>
            <person name="Sato T.K."/>
            <person name="Potts K.M."/>
            <person name="Salamov A.A."/>
            <person name="LaButti K.M."/>
            <person name="Sun H."/>
            <person name="Clum A."/>
            <person name="Pangilinan J.L."/>
            <person name="Lindquist E.A."/>
            <person name="Lucas S."/>
            <person name="Lapidus A."/>
            <person name="Jin M."/>
            <person name="Gunawan C."/>
            <person name="Balan V."/>
            <person name="Dale B.E."/>
            <person name="Jeffries T.W."/>
            <person name="Zinkel R."/>
            <person name="Barry K.W."/>
            <person name="Grigoriev I.V."/>
            <person name="Gasch A.P."/>
        </authorList>
    </citation>
    <scope>NUCLEOTIDE SEQUENCE [LARGE SCALE GENOMIC DNA]</scope>
    <source>
        <strain evidence="3">NRRL Y-27907 / 11-Y1</strain>
    </source>
</reference>
<proteinExistence type="predicted"/>
<dbReference type="PANTHER" id="PTHR13844">
    <property type="entry name" value="SWI/SNF-RELATED MATRIX-ASSOCIATED ACTIN-DEPENDENT REGULATOR OF CHROMATIN SUBFAMILY D"/>
    <property type="match status" value="1"/>
</dbReference>
<accession>G3AKQ1</accession>
<dbReference type="InParanoid" id="G3AKQ1"/>
<dbReference type="FunCoup" id="G3AKQ1">
    <property type="interactions" value="903"/>
</dbReference>
<dbReference type="InterPro" id="IPR036885">
    <property type="entry name" value="SWIB_MDM2_dom_sf"/>
</dbReference>
<dbReference type="HOGENOM" id="CLU_667588_0_0_1"/>
<evidence type="ECO:0008006" key="4">
    <source>
        <dbReference type="Google" id="ProtNLM"/>
    </source>
</evidence>
<dbReference type="KEGG" id="spaa:SPAPADRAFT_60292"/>
<gene>
    <name evidence="2" type="ORF">SPAPADRAFT_60292</name>
</gene>
<name>G3AKQ1_SPAPN</name>
<evidence type="ECO:0000313" key="2">
    <source>
        <dbReference type="EMBL" id="EGW32955.1"/>
    </source>
</evidence>
<dbReference type="eggNOG" id="KOG2570">
    <property type="taxonomic scope" value="Eukaryota"/>
</dbReference>
<evidence type="ECO:0000256" key="1">
    <source>
        <dbReference type="SAM" id="Phobius"/>
    </source>
</evidence>
<protein>
    <recommendedName>
        <fullName evidence="4">DM2 domain-containing protein</fullName>
    </recommendedName>
</protein>
<evidence type="ECO:0000313" key="3">
    <source>
        <dbReference type="Proteomes" id="UP000000709"/>
    </source>
</evidence>
<dbReference type="Gene3D" id="1.10.245.10">
    <property type="entry name" value="SWIB/MDM2 domain"/>
    <property type="match status" value="1"/>
</dbReference>
<dbReference type="Proteomes" id="UP000000709">
    <property type="component" value="Unassembled WGS sequence"/>
</dbReference>
<feature type="transmembrane region" description="Helical" evidence="1">
    <location>
        <begin position="335"/>
        <end position="352"/>
    </location>
</feature>
<dbReference type="AlphaFoldDB" id="G3AKQ1"/>
<dbReference type="SUPFAM" id="SSF47592">
    <property type="entry name" value="SWIB/MDM2 domain"/>
    <property type="match status" value="1"/>
</dbReference>